<gene>
    <name evidence="3 5" type="ORF">BDZ99DRAFT_379265</name>
</gene>
<dbReference type="GO" id="GO:0005634">
    <property type="term" value="C:nucleus"/>
    <property type="evidence" value="ECO:0007669"/>
    <property type="project" value="UniProtKB-SubCell"/>
</dbReference>
<dbReference type="Pfam" id="PF11951">
    <property type="entry name" value="Fungal_trans_2"/>
    <property type="match status" value="1"/>
</dbReference>
<evidence type="ECO:0000313" key="4">
    <source>
        <dbReference type="Proteomes" id="UP000504636"/>
    </source>
</evidence>
<keyword evidence="4" id="KW-1185">Reference proteome</keyword>
<dbReference type="Proteomes" id="UP000504636">
    <property type="component" value="Unplaced"/>
</dbReference>
<evidence type="ECO:0008006" key="6">
    <source>
        <dbReference type="Google" id="ProtNLM"/>
    </source>
</evidence>
<dbReference type="GO" id="GO:0000976">
    <property type="term" value="F:transcription cis-regulatory region binding"/>
    <property type="evidence" value="ECO:0007669"/>
    <property type="project" value="TreeGrafter"/>
</dbReference>
<reference evidence="5" key="2">
    <citation type="submission" date="2020-04" db="EMBL/GenBank/DDBJ databases">
        <authorList>
            <consortium name="NCBI Genome Project"/>
        </authorList>
    </citation>
    <scope>NUCLEOTIDE SEQUENCE</scope>
    <source>
        <strain evidence="5">CBS 304.34</strain>
    </source>
</reference>
<dbReference type="PANTHER" id="PTHR37534">
    <property type="entry name" value="TRANSCRIPTIONAL ACTIVATOR PROTEIN UGA3"/>
    <property type="match status" value="1"/>
</dbReference>
<keyword evidence="2" id="KW-0539">Nucleus</keyword>
<accession>A0A6A6Z2T4</accession>
<dbReference type="InterPro" id="IPR021858">
    <property type="entry name" value="Fun_TF"/>
</dbReference>
<dbReference type="AlphaFoldDB" id="A0A6A6Z2T4"/>
<proteinExistence type="predicted"/>
<reference evidence="3 5" key="1">
    <citation type="journal article" date="2020" name="Stud. Mycol.">
        <title>101 Dothideomycetes genomes: a test case for predicting lifestyles and emergence of pathogens.</title>
        <authorList>
            <person name="Haridas S."/>
            <person name="Albert R."/>
            <person name="Binder M."/>
            <person name="Bloem J."/>
            <person name="Labutti K."/>
            <person name="Salamov A."/>
            <person name="Andreopoulos B."/>
            <person name="Baker S."/>
            <person name="Barry K."/>
            <person name="Bills G."/>
            <person name="Bluhm B."/>
            <person name="Cannon C."/>
            <person name="Castanera R."/>
            <person name="Culley D."/>
            <person name="Daum C."/>
            <person name="Ezra D."/>
            <person name="Gonzalez J."/>
            <person name="Henrissat B."/>
            <person name="Kuo A."/>
            <person name="Liang C."/>
            <person name="Lipzen A."/>
            <person name="Lutzoni F."/>
            <person name="Magnuson J."/>
            <person name="Mondo S."/>
            <person name="Nolan M."/>
            <person name="Ohm R."/>
            <person name="Pangilinan J."/>
            <person name="Park H.-J."/>
            <person name="Ramirez L."/>
            <person name="Alfaro M."/>
            <person name="Sun H."/>
            <person name="Tritt A."/>
            <person name="Yoshinaga Y."/>
            <person name="Zwiers L.-H."/>
            <person name="Turgeon B."/>
            <person name="Goodwin S."/>
            <person name="Spatafora J."/>
            <person name="Crous P."/>
            <person name="Grigoriev I."/>
        </authorList>
    </citation>
    <scope>NUCLEOTIDE SEQUENCE</scope>
    <source>
        <strain evidence="3 5">CBS 304.34</strain>
    </source>
</reference>
<dbReference type="GeneID" id="54456035"/>
<protein>
    <recommendedName>
        <fullName evidence="6">Zn(II)2Cys6 transcription factor</fullName>
    </recommendedName>
</protein>
<organism evidence="3">
    <name type="scientific">Mytilinidion resinicola</name>
    <dbReference type="NCBI Taxonomy" id="574789"/>
    <lineage>
        <taxon>Eukaryota</taxon>
        <taxon>Fungi</taxon>
        <taxon>Dikarya</taxon>
        <taxon>Ascomycota</taxon>
        <taxon>Pezizomycotina</taxon>
        <taxon>Dothideomycetes</taxon>
        <taxon>Pleosporomycetidae</taxon>
        <taxon>Mytilinidiales</taxon>
        <taxon>Mytilinidiaceae</taxon>
        <taxon>Mytilinidion</taxon>
    </lineage>
</organism>
<dbReference type="GO" id="GO:0045944">
    <property type="term" value="P:positive regulation of transcription by RNA polymerase II"/>
    <property type="evidence" value="ECO:0007669"/>
    <property type="project" value="TreeGrafter"/>
</dbReference>
<name>A0A6A6Z2T4_9PEZI</name>
<comment type="subcellular location">
    <subcellularLocation>
        <location evidence="1">Nucleus</location>
    </subcellularLocation>
</comment>
<evidence type="ECO:0000256" key="2">
    <source>
        <dbReference type="ARBA" id="ARBA00023242"/>
    </source>
</evidence>
<dbReference type="EMBL" id="MU003694">
    <property type="protein sequence ID" value="KAF2815310.1"/>
    <property type="molecule type" value="Genomic_DNA"/>
</dbReference>
<dbReference type="GO" id="GO:0003700">
    <property type="term" value="F:DNA-binding transcription factor activity"/>
    <property type="evidence" value="ECO:0007669"/>
    <property type="project" value="TreeGrafter"/>
</dbReference>
<evidence type="ECO:0000313" key="5">
    <source>
        <dbReference type="RefSeq" id="XP_033582274.1"/>
    </source>
</evidence>
<dbReference type="PANTHER" id="PTHR37534:SF2">
    <property type="entry name" value="N-ACETYLTRANSFERASE DOMAIN-CONTAINING PROTEIN"/>
    <property type="match status" value="1"/>
</dbReference>
<reference evidence="5" key="3">
    <citation type="submission" date="2025-04" db="UniProtKB">
        <authorList>
            <consortium name="RefSeq"/>
        </authorList>
    </citation>
    <scope>IDENTIFICATION</scope>
    <source>
        <strain evidence="5">CBS 304.34</strain>
    </source>
</reference>
<dbReference type="CDD" id="cd12148">
    <property type="entry name" value="fungal_TF_MHR"/>
    <property type="match status" value="1"/>
</dbReference>
<dbReference type="RefSeq" id="XP_033582274.1">
    <property type="nucleotide sequence ID" value="XM_033715142.1"/>
</dbReference>
<evidence type="ECO:0000256" key="1">
    <source>
        <dbReference type="ARBA" id="ARBA00004123"/>
    </source>
</evidence>
<sequence length="433" mass="48651">MHCEPLEVSSFPALPTPSTSAIFVVTALQRTEPSQHVKSRWSLQNNEECLLMHHYVQVLASWFDVLDPAQHFARVVPHRAAQCVPLQQAIFALSARHLSRISDMNPYISDQYFKRCIDLLMPVVNETQAIIEEDILCAMVCLRLLEELDVPLSGCDNQRHLKGIQVLVNAQERSAATAGGLSQAAFWAGLHQEMFMAFITQRPVAQALLSHCNIDRTCSPADDCTWVYRIMVNFADVLTFCYGPALDPRSSPGVNKGLRRKAQWDQLTRYTREWHESHPPHFSPTYSASPAPGDIFPSIYFHLPIQVTASLYYHVSCILLAIHNPALHQELPSSSATILHLRTAARALHALDTTVRENVRALCGIALCNPWLAPAMTMTSTALTMCGEHFCDVGREEQDGMMWLLVKNEEKHGWPTGTAQKYLKRVWGWEGEG</sequence>
<evidence type="ECO:0000313" key="3">
    <source>
        <dbReference type="EMBL" id="KAF2815310.1"/>
    </source>
</evidence>
<dbReference type="OrthoDB" id="407832at2759"/>